<evidence type="ECO:0008006" key="5">
    <source>
        <dbReference type="Google" id="ProtNLM"/>
    </source>
</evidence>
<feature type="signal peptide" evidence="2">
    <location>
        <begin position="1"/>
        <end position="20"/>
    </location>
</feature>
<gene>
    <name evidence="3" type="ORF">NEZAVI_LOCUS4173</name>
</gene>
<dbReference type="Proteomes" id="UP001152798">
    <property type="component" value="Chromosome 2"/>
</dbReference>
<accession>A0A9P0H4E9</accession>
<feature type="compositionally biased region" description="Basic and acidic residues" evidence="1">
    <location>
        <begin position="147"/>
        <end position="158"/>
    </location>
</feature>
<feature type="compositionally biased region" description="Polar residues" evidence="1">
    <location>
        <begin position="118"/>
        <end position="128"/>
    </location>
</feature>
<protein>
    <recommendedName>
        <fullName evidence="5">Neuropeptide</fullName>
    </recommendedName>
</protein>
<proteinExistence type="predicted"/>
<keyword evidence="4" id="KW-1185">Reference proteome</keyword>
<sequence>MKMKPLGLVLVASIISLSAGNNDGYDFGYNLAPISLLYLDKALYDFHAAEDAKSDPNSRTRKDEVVREPHPGYYPCPCSYDPKGAPENPVASNSEETSDAARTDPMGALINQILNQASTSQPSESTGNGVDGSPKNEVNSYEEYDDDMSKESSHEYHESISFLDPPRKPVIEQYIKALYTPRIKFLVVQNVEIYNNEFKTRMGNLEKDVGRSLWRRRWEDDAGNVGNEDSDWGYG</sequence>
<reference evidence="3" key="1">
    <citation type="submission" date="2022-01" db="EMBL/GenBank/DDBJ databases">
        <authorList>
            <person name="King R."/>
        </authorList>
    </citation>
    <scope>NUCLEOTIDE SEQUENCE</scope>
</reference>
<feature type="chain" id="PRO_5040389444" description="Neuropeptide" evidence="2">
    <location>
        <begin position="21"/>
        <end position="235"/>
    </location>
</feature>
<keyword evidence="2" id="KW-0732">Signal</keyword>
<evidence type="ECO:0000256" key="1">
    <source>
        <dbReference type="SAM" id="MobiDB-lite"/>
    </source>
</evidence>
<dbReference type="EMBL" id="OV725078">
    <property type="protein sequence ID" value="CAH1393512.1"/>
    <property type="molecule type" value="Genomic_DNA"/>
</dbReference>
<name>A0A9P0H4E9_NEZVI</name>
<feature type="region of interest" description="Disordered" evidence="1">
    <location>
        <begin position="50"/>
        <end position="101"/>
    </location>
</feature>
<evidence type="ECO:0000256" key="2">
    <source>
        <dbReference type="SAM" id="SignalP"/>
    </source>
</evidence>
<evidence type="ECO:0000313" key="4">
    <source>
        <dbReference type="Proteomes" id="UP001152798"/>
    </source>
</evidence>
<organism evidence="3 4">
    <name type="scientific">Nezara viridula</name>
    <name type="common">Southern green stink bug</name>
    <name type="synonym">Cimex viridulus</name>
    <dbReference type="NCBI Taxonomy" id="85310"/>
    <lineage>
        <taxon>Eukaryota</taxon>
        <taxon>Metazoa</taxon>
        <taxon>Ecdysozoa</taxon>
        <taxon>Arthropoda</taxon>
        <taxon>Hexapoda</taxon>
        <taxon>Insecta</taxon>
        <taxon>Pterygota</taxon>
        <taxon>Neoptera</taxon>
        <taxon>Paraneoptera</taxon>
        <taxon>Hemiptera</taxon>
        <taxon>Heteroptera</taxon>
        <taxon>Panheteroptera</taxon>
        <taxon>Pentatomomorpha</taxon>
        <taxon>Pentatomoidea</taxon>
        <taxon>Pentatomidae</taxon>
        <taxon>Pentatominae</taxon>
        <taxon>Nezara</taxon>
    </lineage>
</organism>
<feature type="region of interest" description="Disordered" evidence="1">
    <location>
        <begin position="118"/>
        <end position="160"/>
    </location>
</feature>
<evidence type="ECO:0000313" key="3">
    <source>
        <dbReference type="EMBL" id="CAH1393512.1"/>
    </source>
</evidence>
<dbReference type="AlphaFoldDB" id="A0A9P0H4E9"/>
<feature type="compositionally biased region" description="Basic and acidic residues" evidence="1">
    <location>
        <begin position="50"/>
        <end position="70"/>
    </location>
</feature>